<evidence type="ECO:0000259" key="2">
    <source>
        <dbReference type="Pfam" id="PF24803"/>
    </source>
</evidence>
<reference evidence="3" key="1">
    <citation type="submission" date="2020-01" db="EMBL/GenBank/DDBJ databases">
        <authorList>
            <consortium name="DOE Joint Genome Institute"/>
            <person name="Haridas S."/>
            <person name="Albert R."/>
            <person name="Binder M."/>
            <person name="Bloem J."/>
            <person name="Labutti K."/>
            <person name="Salamov A."/>
            <person name="Andreopoulos B."/>
            <person name="Baker S.E."/>
            <person name="Barry K."/>
            <person name="Bills G."/>
            <person name="Bluhm B.H."/>
            <person name="Cannon C."/>
            <person name="Castanera R."/>
            <person name="Culley D.E."/>
            <person name="Daum C."/>
            <person name="Ezra D."/>
            <person name="Gonzalez J.B."/>
            <person name="Henrissat B."/>
            <person name="Kuo A."/>
            <person name="Liang C."/>
            <person name="Lipzen A."/>
            <person name="Lutzoni F."/>
            <person name="Magnuson J."/>
            <person name="Mondo S."/>
            <person name="Nolan M."/>
            <person name="Ohm R."/>
            <person name="Pangilinan J."/>
            <person name="Park H.-J."/>
            <person name="Ramirez L."/>
            <person name="Alfaro M."/>
            <person name="Sun H."/>
            <person name="Tritt A."/>
            <person name="Yoshinaga Y."/>
            <person name="Zwiers L.-H."/>
            <person name="Turgeon B.G."/>
            <person name="Goodwin S.B."/>
            <person name="Spatafora J.W."/>
            <person name="Crous P.W."/>
            <person name="Grigoriev I.V."/>
        </authorList>
    </citation>
    <scope>NUCLEOTIDE SEQUENCE</scope>
    <source>
        <strain evidence="3">IPT5</strain>
    </source>
</reference>
<dbReference type="PANTHER" id="PTHR37019:SF1">
    <property type="entry name" value="EXPERA DOMAIN-CONTAINING PROTEIN"/>
    <property type="match status" value="1"/>
</dbReference>
<feature type="domain" description="DUF7704" evidence="2">
    <location>
        <begin position="6"/>
        <end position="143"/>
    </location>
</feature>
<evidence type="ECO:0000313" key="4">
    <source>
        <dbReference type="Proteomes" id="UP000799423"/>
    </source>
</evidence>
<dbReference type="PANTHER" id="PTHR37019">
    <property type="entry name" value="CHROMOSOME 1, WHOLE GENOME SHOTGUN SEQUENCE"/>
    <property type="match status" value="1"/>
</dbReference>
<name>A0A6A7ARM2_9PLEO</name>
<keyword evidence="1" id="KW-0812">Transmembrane</keyword>
<keyword evidence="4" id="KW-1185">Reference proteome</keyword>
<gene>
    <name evidence="3" type="ORF">T440DRAFT_407032</name>
</gene>
<feature type="transmembrane region" description="Helical" evidence="1">
    <location>
        <begin position="12"/>
        <end position="32"/>
    </location>
</feature>
<dbReference type="OrthoDB" id="5313995at2759"/>
<organism evidence="3 4">
    <name type="scientific">Plenodomus tracheiphilus IPT5</name>
    <dbReference type="NCBI Taxonomy" id="1408161"/>
    <lineage>
        <taxon>Eukaryota</taxon>
        <taxon>Fungi</taxon>
        <taxon>Dikarya</taxon>
        <taxon>Ascomycota</taxon>
        <taxon>Pezizomycotina</taxon>
        <taxon>Dothideomycetes</taxon>
        <taxon>Pleosporomycetidae</taxon>
        <taxon>Pleosporales</taxon>
        <taxon>Pleosporineae</taxon>
        <taxon>Leptosphaeriaceae</taxon>
        <taxon>Plenodomus</taxon>
    </lineage>
</organism>
<evidence type="ECO:0000313" key="3">
    <source>
        <dbReference type="EMBL" id="KAF2845901.1"/>
    </source>
</evidence>
<dbReference type="Proteomes" id="UP000799423">
    <property type="component" value="Unassembled WGS sequence"/>
</dbReference>
<dbReference type="AlphaFoldDB" id="A0A6A7ARM2"/>
<evidence type="ECO:0000256" key="1">
    <source>
        <dbReference type="SAM" id="Phobius"/>
    </source>
</evidence>
<protein>
    <recommendedName>
        <fullName evidence="2">DUF7704 domain-containing protein</fullName>
    </recommendedName>
</protein>
<accession>A0A6A7ARM2</accession>
<dbReference type="EMBL" id="MU006341">
    <property type="protein sequence ID" value="KAF2845901.1"/>
    <property type="molecule type" value="Genomic_DNA"/>
</dbReference>
<sequence length="155" mass="17322">MAATLAIPRFYRFVFLWLEPASIFVGAVYAFFMQSTYLNLTHAATAPRPPVPTSVAIVMAQLANLYLGLAILEASILRTTSERSVWTCTLIGLLIADLGHLLSVRALGTSIYWQYRRWNAIDWGNVPFVYFLAATRICMLLGVGFRREGSKLKST</sequence>
<keyword evidence="1" id="KW-1133">Transmembrane helix</keyword>
<feature type="transmembrane region" description="Helical" evidence="1">
    <location>
        <begin position="128"/>
        <end position="145"/>
    </location>
</feature>
<keyword evidence="1" id="KW-0472">Membrane</keyword>
<feature type="transmembrane region" description="Helical" evidence="1">
    <location>
        <begin position="84"/>
        <end position="108"/>
    </location>
</feature>
<dbReference type="Pfam" id="PF24803">
    <property type="entry name" value="DUF7704"/>
    <property type="match status" value="1"/>
</dbReference>
<proteinExistence type="predicted"/>
<feature type="transmembrane region" description="Helical" evidence="1">
    <location>
        <begin position="52"/>
        <end position="72"/>
    </location>
</feature>
<dbReference type="InterPro" id="IPR056121">
    <property type="entry name" value="DUF7704"/>
</dbReference>